<reference evidence="2 3" key="1">
    <citation type="submission" date="2013-09" db="EMBL/GenBank/DDBJ databases">
        <title>Corchorus capsularis genome sequencing.</title>
        <authorList>
            <person name="Alam M."/>
            <person name="Haque M.S."/>
            <person name="Islam M.S."/>
            <person name="Emdad E.M."/>
            <person name="Islam M.M."/>
            <person name="Ahmed B."/>
            <person name="Halim A."/>
            <person name="Hossen Q.M.M."/>
            <person name="Hossain M.Z."/>
            <person name="Ahmed R."/>
            <person name="Khan M.M."/>
            <person name="Islam R."/>
            <person name="Rashid M.M."/>
            <person name="Khan S.A."/>
            <person name="Rahman M.S."/>
            <person name="Alam M."/>
        </authorList>
    </citation>
    <scope>NUCLEOTIDE SEQUENCE [LARGE SCALE GENOMIC DNA]</scope>
    <source>
        <strain evidence="3">cv. CVL-1</strain>
        <tissue evidence="2">Whole seedling</tissue>
    </source>
</reference>
<evidence type="ECO:0000259" key="1">
    <source>
        <dbReference type="Pfam" id="PF26192"/>
    </source>
</evidence>
<dbReference type="Gramene" id="OMO53972">
    <property type="protein sequence ID" value="OMO53972"/>
    <property type="gene ID" value="CCACVL1_28167"/>
</dbReference>
<evidence type="ECO:0000313" key="3">
    <source>
        <dbReference type="Proteomes" id="UP000188268"/>
    </source>
</evidence>
<gene>
    <name evidence="2" type="ORF">CCACVL1_28167</name>
</gene>
<evidence type="ECO:0000313" key="2">
    <source>
        <dbReference type="EMBL" id="OMO53972.1"/>
    </source>
</evidence>
<dbReference type="Pfam" id="PF26192">
    <property type="entry name" value="RNF157-like_N"/>
    <property type="match status" value="1"/>
</dbReference>
<dbReference type="AlphaFoldDB" id="A0A1R3G7C4"/>
<protein>
    <recommendedName>
        <fullName evidence="1">MGRN1/RNF157-like N-terminal domain-containing protein</fullName>
    </recommendedName>
</protein>
<name>A0A1R3G7C4_COCAP</name>
<sequence>MSSHAQITQAVLKKNNEEHFQVQVIKQILWIEGIRYELR</sequence>
<dbReference type="Proteomes" id="UP000188268">
    <property type="component" value="Unassembled WGS sequence"/>
</dbReference>
<dbReference type="EMBL" id="AWWV01015066">
    <property type="protein sequence ID" value="OMO53972.1"/>
    <property type="molecule type" value="Genomic_DNA"/>
</dbReference>
<proteinExistence type="predicted"/>
<comment type="caution">
    <text evidence="2">The sequence shown here is derived from an EMBL/GenBank/DDBJ whole genome shotgun (WGS) entry which is preliminary data.</text>
</comment>
<feature type="domain" description="MGRN1/RNF157-like N-terminal" evidence="1">
    <location>
        <begin position="2"/>
        <end position="38"/>
    </location>
</feature>
<accession>A0A1R3G7C4</accession>
<keyword evidence="3" id="KW-1185">Reference proteome</keyword>
<dbReference type="STRING" id="210143.A0A1R3G7C4"/>
<organism evidence="2 3">
    <name type="scientific">Corchorus capsularis</name>
    <name type="common">Jute</name>
    <dbReference type="NCBI Taxonomy" id="210143"/>
    <lineage>
        <taxon>Eukaryota</taxon>
        <taxon>Viridiplantae</taxon>
        <taxon>Streptophyta</taxon>
        <taxon>Embryophyta</taxon>
        <taxon>Tracheophyta</taxon>
        <taxon>Spermatophyta</taxon>
        <taxon>Magnoliopsida</taxon>
        <taxon>eudicotyledons</taxon>
        <taxon>Gunneridae</taxon>
        <taxon>Pentapetalae</taxon>
        <taxon>rosids</taxon>
        <taxon>malvids</taxon>
        <taxon>Malvales</taxon>
        <taxon>Malvaceae</taxon>
        <taxon>Grewioideae</taxon>
        <taxon>Apeibeae</taxon>
        <taxon>Corchorus</taxon>
    </lineage>
</organism>
<dbReference type="OrthoDB" id="1711136at2759"/>
<dbReference type="InterPro" id="IPR058981">
    <property type="entry name" value="MGRN1/RNF157-like_N"/>
</dbReference>